<dbReference type="CDD" id="cd22275">
    <property type="entry name" value="DPBB_EXPB_N"/>
    <property type="match status" value="1"/>
</dbReference>
<evidence type="ECO:0000256" key="1">
    <source>
        <dbReference type="ARBA" id="ARBA00004613"/>
    </source>
</evidence>
<dbReference type="Pfam" id="PF01357">
    <property type="entry name" value="Expansin_C"/>
    <property type="match status" value="1"/>
</dbReference>
<dbReference type="InterPro" id="IPR009009">
    <property type="entry name" value="RlpA-like_DPBB"/>
</dbReference>
<dbReference type="PROSITE" id="PS50843">
    <property type="entry name" value="EXPANSIN_CBD"/>
    <property type="match status" value="1"/>
</dbReference>
<feature type="chain" id="PRO_5014151275" evidence="4">
    <location>
        <begin position="18"/>
        <end position="302"/>
    </location>
</feature>
<keyword evidence="2" id="KW-0964">Secreted</keyword>
<dbReference type="Gene3D" id="2.60.40.760">
    <property type="entry name" value="Expansin, cellulose-binding-like domain"/>
    <property type="match status" value="1"/>
</dbReference>
<sequence length="302" mass="32353">MIVSLLSFFFMIRHCSSLTDSRYDHQLNQSALDSWQFAGATWYGSPGGFGSDGGACGYGDAVGKPPYSSMVAAGNYNLFHSGEGCGACYQVRVDDVRASVECRPGGPDTISNAVVVERAYPWALCWHVIRIIQVKCTNNPLCSGNAVRVTIADECPGGPCVAESVHFDLSGTAFGALALPGKANQLLSAGVLQVQYIRVPCNYGGYRMAFHVDGGSTPEYFAVVVEFEYGDGDLSGIDLKQQGSSEWVPMRHSWGAVWQFNSGGGPLRAPFSLRLTSYTSHTSIVAGGVIPADWRPGVTYYA</sequence>
<dbReference type="PRINTS" id="PR01225">
    <property type="entry name" value="EXPANSNFAMLY"/>
</dbReference>
<dbReference type="STRING" id="1088818.A0A2I0AZX5"/>
<dbReference type="InterPro" id="IPR036908">
    <property type="entry name" value="RlpA-like_sf"/>
</dbReference>
<dbReference type="Pfam" id="PF03330">
    <property type="entry name" value="DPBB_1"/>
    <property type="match status" value="1"/>
</dbReference>
<keyword evidence="4" id="KW-0732">Signal</keyword>
<dbReference type="EMBL" id="KZ451932">
    <property type="protein sequence ID" value="PKA61091.1"/>
    <property type="molecule type" value="Genomic_DNA"/>
</dbReference>
<keyword evidence="8" id="KW-1185">Reference proteome</keyword>
<comment type="subcellular location">
    <subcellularLocation>
        <location evidence="1">Secreted</location>
    </subcellularLocation>
</comment>
<gene>
    <name evidence="7" type="primary">EXPB18</name>
    <name evidence="7" type="ORF">AXF42_Ash005987</name>
</gene>
<dbReference type="PANTHER" id="PTHR31692">
    <property type="entry name" value="EXPANSIN-B3"/>
    <property type="match status" value="1"/>
</dbReference>
<comment type="similarity">
    <text evidence="3">Belongs to the expansin family.</text>
</comment>
<evidence type="ECO:0000313" key="8">
    <source>
        <dbReference type="Proteomes" id="UP000236161"/>
    </source>
</evidence>
<feature type="domain" description="Expansin-like CBD" evidence="6">
    <location>
        <begin position="219"/>
        <end position="302"/>
    </location>
</feature>
<feature type="domain" description="Expansin-like EG45" evidence="5">
    <location>
        <begin position="53"/>
        <end position="206"/>
    </location>
</feature>
<dbReference type="PANTHER" id="PTHR31692:SF56">
    <property type="entry name" value="EXPANSIN-B2-RELATED"/>
    <property type="match status" value="1"/>
</dbReference>
<dbReference type="Gene3D" id="2.40.40.10">
    <property type="entry name" value="RlpA-like domain"/>
    <property type="match status" value="2"/>
</dbReference>
<reference evidence="7 8" key="1">
    <citation type="journal article" date="2017" name="Nature">
        <title>The Apostasia genome and the evolution of orchids.</title>
        <authorList>
            <person name="Zhang G.Q."/>
            <person name="Liu K.W."/>
            <person name="Li Z."/>
            <person name="Lohaus R."/>
            <person name="Hsiao Y.Y."/>
            <person name="Niu S.C."/>
            <person name="Wang J.Y."/>
            <person name="Lin Y.C."/>
            <person name="Xu Q."/>
            <person name="Chen L.J."/>
            <person name="Yoshida K."/>
            <person name="Fujiwara S."/>
            <person name="Wang Z.W."/>
            <person name="Zhang Y.Q."/>
            <person name="Mitsuda N."/>
            <person name="Wang M."/>
            <person name="Liu G.H."/>
            <person name="Pecoraro L."/>
            <person name="Huang H.X."/>
            <person name="Xiao X.J."/>
            <person name="Lin M."/>
            <person name="Wu X.Y."/>
            <person name="Wu W.L."/>
            <person name="Chen Y.Y."/>
            <person name="Chang S.B."/>
            <person name="Sakamoto S."/>
            <person name="Ohme-Takagi M."/>
            <person name="Yagi M."/>
            <person name="Zeng S.J."/>
            <person name="Shen C.Y."/>
            <person name="Yeh C.M."/>
            <person name="Luo Y.B."/>
            <person name="Tsai W.C."/>
            <person name="Van de Peer Y."/>
            <person name="Liu Z.J."/>
        </authorList>
    </citation>
    <scope>NUCLEOTIDE SEQUENCE [LARGE SCALE GENOMIC DNA]</scope>
    <source>
        <strain evidence="8">cv. Shenzhen</strain>
        <tissue evidence="7">Stem</tissue>
    </source>
</reference>
<protein>
    <submittedName>
        <fullName evidence="7">Expansin-B18</fullName>
    </submittedName>
</protein>
<feature type="signal peptide" evidence="4">
    <location>
        <begin position="1"/>
        <end position="17"/>
    </location>
</feature>
<evidence type="ECO:0000259" key="6">
    <source>
        <dbReference type="PROSITE" id="PS50843"/>
    </source>
</evidence>
<dbReference type="InterPro" id="IPR007117">
    <property type="entry name" value="Expansin_CBD"/>
</dbReference>
<evidence type="ECO:0000313" key="7">
    <source>
        <dbReference type="EMBL" id="PKA61091.1"/>
    </source>
</evidence>
<dbReference type="SUPFAM" id="SSF50685">
    <property type="entry name" value="Barwin-like endoglucanases"/>
    <property type="match status" value="2"/>
</dbReference>
<dbReference type="InterPro" id="IPR007118">
    <property type="entry name" value="Expan_Lol_pI"/>
</dbReference>
<evidence type="ECO:0000256" key="4">
    <source>
        <dbReference type="SAM" id="SignalP"/>
    </source>
</evidence>
<evidence type="ECO:0000259" key="5">
    <source>
        <dbReference type="PROSITE" id="PS50842"/>
    </source>
</evidence>
<dbReference type="OrthoDB" id="406505at2759"/>
<proteinExistence type="inferred from homology"/>
<dbReference type="Proteomes" id="UP000236161">
    <property type="component" value="Unassembled WGS sequence"/>
</dbReference>
<accession>A0A2I0AZX5</accession>
<dbReference type="AlphaFoldDB" id="A0A2I0AZX5"/>
<dbReference type="GO" id="GO:0005576">
    <property type="term" value="C:extracellular region"/>
    <property type="evidence" value="ECO:0007669"/>
    <property type="project" value="UniProtKB-SubCell"/>
</dbReference>
<name>A0A2I0AZX5_9ASPA</name>
<organism evidence="7 8">
    <name type="scientific">Apostasia shenzhenica</name>
    <dbReference type="NCBI Taxonomy" id="1088818"/>
    <lineage>
        <taxon>Eukaryota</taxon>
        <taxon>Viridiplantae</taxon>
        <taxon>Streptophyta</taxon>
        <taxon>Embryophyta</taxon>
        <taxon>Tracheophyta</taxon>
        <taxon>Spermatophyta</taxon>
        <taxon>Magnoliopsida</taxon>
        <taxon>Liliopsida</taxon>
        <taxon>Asparagales</taxon>
        <taxon>Orchidaceae</taxon>
        <taxon>Apostasioideae</taxon>
        <taxon>Apostasia</taxon>
    </lineage>
</organism>
<evidence type="ECO:0000256" key="2">
    <source>
        <dbReference type="ARBA" id="ARBA00022525"/>
    </source>
</evidence>
<dbReference type="PROSITE" id="PS50842">
    <property type="entry name" value="EXPANSIN_EG45"/>
    <property type="match status" value="1"/>
</dbReference>
<dbReference type="SUPFAM" id="SSF49590">
    <property type="entry name" value="PHL pollen allergen"/>
    <property type="match status" value="1"/>
</dbReference>
<dbReference type="InterPro" id="IPR036749">
    <property type="entry name" value="Expansin_CBD_sf"/>
</dbReference>
<dbReference type="InterPro" id="IPR007112">
    <property type="entry name" value="Expansin/allergen_DPBB_dom"/>
</dbReference>
<evidence type="ECO:0000256" key="3">
    <source>
        <dbReference type="RuleBase" id="RU003460"/>
    </source>
</evidence>